<sequence length="169" mass="19106">MTTSMWVQMIIMFAVLVITSIGRKPVRYYRLLLPFVIMGYYAFKFLKDMTFTGNNVLFLLVAVIVGALFGMIVLGITRMEFDATAGKWYTRVGIGSVVVWAAAFLLRILPVEWITHHPQQAYQYATEHQLDLQNIGPAFILMTAAMVLVRVAGILFRSRVSKVQHTIGT</sequence>
<gene>
    <name evidence="2" type="ORF">DC345_23580</name>
</gene>
<keyword evidence="1" id="KW-1133">Transmembrane helix</keyword>
<feature type="transmembrane region" description="Helical" evidence="1">
    <location>
        <begin position="6"/>
        <end position="21"/>
    </location>
</feature>
<evidence type="ECO:0000313" key="2">
    <source>
        <dbReference type="EMBL" id="RAW12292.1"/>
    </source>
</evidence>
<evidence type="ECO:0000256" key="1">
    <source>
        <dbReference type="SAM" id="Phobius"/>
    </source>
</evidence>
<keyword evidence="1" id="KW-0812">Transmembrane</keyword>
<feature type="transmembrane region" description="Helical" evidence="1">
    <location>
        <begin position="135"/>
        <end position="156"/>
    </location>
</feature>
<protein>
    <recommendedName>
        <fullName evidence="4">DUF1453 domain-containing protein</fullName>
    </recommendedName>
</protein>
<name>A0A329QLI1_9BACL</name>
<dbReference type="RefSeq" id="WP_113055262.1">
    <property type="nucleotide sequence ID" value="NZ_CP175536.1"/>
</dbReference>
<dbReference type="AlphaFoldDB" id="A0A329QLI1"/>
<accession>A0A329QLI1</accession>
<proteinExistence type="predicted"/>
<keyword evidence="1" id="KW-0472">Membrane</keyword>
<organism evidence="2 3">
    <name type="scientific">Paenibacillus taichungensis</name>
    <dbReference type="NCBI Taxonomy" id="484184"/>
    <lineage>
        <taxon>Bacteria</taxon>
        <taxon>Bacillati</taxon>
        <taxon>Bacillota</taxon>
        <taxon>Bacilli</taxon>
        <taxon>Bacillales</taxon>
        <taxon>Paenibacillaceae</taxon>
        <taxon>Paenibacillus</taxon>
    </lineage>
</organism>
<feature type="transmembrane region" description="Helical" evidence="1">
    <location>
        <begin position="28"/>
        <end position="43"/>
    </location>
</feature>
<reference evidence="2 3" key="1">
    <citation type="submission" date="2018-04" db="EMBL/GenBank/DDBJ databases">
        <title>Paenibacillus taichungensis Genome sequencing and assembly.</title>
        <authorList>
            <person name="Xu J."/>
            <person name="Rensing C."/>
            <person name="Mazhar H.S."/>
        </authorList>
    </citation>
    <scope>NUCLEOTIDE SEQUENCE [LARGE SCALE GENOMIC DNA]</scope>
    <source>
        <strain evidence="2 3">NC1</strain>
    </source>
</reference>
<feature type="transmembrane region" description="Helical" evidence="1">
    <location>
        <begin position="55"/>
        <end position="76"/>
    </location>
</feature>
<dbReference type="Proteomes" id="UP000250642">
    <property type="component" value="Unassembled WGS sequence"/>
</dbReference>
<evidence type="ECO:0008006" key="4">
    <source>
        <dbReference type="Google" id="ProtNLM"/>
    </source>
</evidence>
<feature type="transmembrane region" description="Helical" evidence="1">
    <location>
        <begin position="88"/>
        <end position="109"/>
    </location>
</feature>
<comment type="caution">
    <text evidence="2">The sequence shown here is derived from an EMBL/GenBank/DDBJ whole genome shotgun (WGS) entry which is preliminary data.</text>
</comment>
<evidence type="ECO:0000313" key="3">
    <source>
        <dbReference type="Proteomes" id="UP000250642"/>
    </source>
</evidence>
<dbReference type="EMBL" id="QEVW01000015">
    <property type="protein sequence ID" value="RAW12292.1"/>
    <property type="molecule type" value="Genomic_DNA"/>
</dbReference>